<protein>
    <submittedName>
        <fullName evidence="1">Uncharacterized protein</fullName>
    </submittedName>
</protein>
<organism evidence="1">
    <name type="scientific">Candidatus Nitrotoga fabula</name>
    <dbReference type="NCBI Taxonomy" id="2182327"/>
    <lineage>
        <taxon>Bacteria</taxon>
        <taxon>Pseudomonadati</taxon>
        <taxon>Pseudomonadota</taxon>
        <taxon>Betaproteobacteria</taxon>
        <taxon>Nitrosomonadales</taxon>
        <taxon>Gallionellaceae</taxon>
        <taxon>Candidatus Nitrotoga</taxon>
    </lineage>
</organism>
<reference evidence="1" key="1">
    <citation type="submission" date="2018-05" db="EMBL/GenBank/DDBJ databases">
        <authorList>
            <person name="Lanie J.A."/>
            <person name="Ng W.-L."/>
            <person name="Kazmierczak K.M."/>
            <person name="Andrzejewski T.M."/>
            <person name="Davidsen T.M."/>
            <person name="Wayne K.J."/>
            <person name="Tettelin H."/>
            <person name="Glass J.I."/>
            <person name="Rusch D."/>
            <person name="Podicherti R."/>
            <person name="Tsui H.-C.T."/>
            <person name="Winkler M.E."/>
        </authorList>
    </citation>
    <scope>NUCLEOTIDE SEQUENCE</scope>
    <source>
        <strain evidence="1">KNB</strain>
    </source>
</reference>
<sequence length="25" mass="2842">MLANFSDKITDDLKNRIESALCDTK</sequence>
<proteinExistence type="predicted"/>
<dbReference type="AlphaFoldDB" id="A0A2X0QYT3"/>
<accession>A0A2X0QYT3</accession>
<gene>
    <name evidence="1" type="ORF">NITFAB_2241</name>
</gene>
<dbReference type="EMBL" id="LS423452">
    <property type="protein sequence ID" value="SPS06648.1"/>
    <property type="molecule type" value="Genomic_DNA"/>
</dbReference>
<name>A0A2X0QYT3_9PROT</name>
<evidence type="ECO:0000313" key="1">
    <source>
        <dbReference type="EMBL" id="SPS06648.1"/>
    </source>
</evidence>